<feature type="transmembrane region" description="Helical" evidence="5">
    <location>
        <begin position="191"/>
        <end position="210"/>
    </location>
</feature>
<dbReference type="PANTHER" id="PTHR11040:SF44">
    <property type="entry name" value="PROTEIN ZNTC-RELATED"/>
    <property type="match status" value="1"/>
</dbReference>
<gene>
    <name evidence="7" type="ORF">V5O48_006757</name>
</gene>
<evidence type="ECO:0000256" key="2">
    <source>
        <dbReference type="ARBA" id="ARBA00022692"/>
    </source>
</evidence>
<comment type="subcellular location">
    <subcellularLocation>
        <location evidence="1">Membrane</location>
        <topology evidence="1">Multi-pass membrane protein</topology>
    </subcellularLocation>
</comment>
<protein>
    <submittedName>
        <fullName evidence="7">Uncharacterized protein</fullName>
    </submittedName>
</protein>
<feature type="transmembrane region" description="Helical" evidence="5">
    <location>
        <begin position="407"/>
        <end position="428"/>
    </location>
</feature>
<name>A0ABR3FIV4_9AGAR</name>
<evidence type="ECO:0000256" key="3">
    <source>
        <dbReference type="ARBA" id="ARBA00022989"/>
    </source>
</evidence>
<sequence length="432" mass="46076">MLSSKTILEFLLLLGAFTVVDASLEEPPSRTGCTSPVGEIYNCEDGGWCKPNLTQTSWECFNAAGVPVNATTEDAHDHDHEEEAAGGTCVVHGGHTHGDCSGMCTGLDTGDYNKGLHIGAIFIMLVSSAIGVFAPILFHNGSISRLRGVFFAVKHFGTGVIICTALIHLLYHSFIMFNNACVSERLAYDATAPALALAALFLTFIIDYTVHRYIRRTSVKQPAVEPMKGQVMMLAPHKHFECSPVISRDGNDVQSTSSIQSNIVTSRQDVVNVQLLEAEDSSPLNDSSIMIGVSLGATGGSEWIPLLCAIVFHQMFEGLGLGSRIAELSFPAHAGWRKWVMGFLFAVITPAGVAIGVGVHESYNPNSVSALVAIGVLNALSAGILLYTGIVEMLVNDFVHGELKDANLVRAVSAIVFILMGALGMAVIGKWA</sequence>
<dbReference type="Pfam" id="PF02535">
    <property type="entry name" value="Zip"/>
    <property type="match status" value="1"/>
</dbReference>
<feature type="transmembrane region" description="Helical" evidence="5">
    <location>
        <begin position="339"/>
        <end position="359"/>
    </location>
</feature>
<dbReference type="InterPro" id="IPR003689">
    <property type="entry name" value="ZIP"/>
</dbReference>
<feature type="transmembrane region" description="Helical" evidence="5">
    <location>
        <begin position="371"/>
        <end position="395"/>
    </location>
</feature>
<proteinExistence type="predicted"/>
<dbReference type="Proteomes" id="UP001465976">
    <property type="component" value="Unassembled WGS sequence"/>
</dbReference>
<feature type="transmembrane region" description="Helical" evidence="5">
    <location>
        <begin position="150"/>
        <end position="171"/>
    </location>
</feature>
<evidence type="ECO:0000313" key="7">
    <source>
        <dbReference type="EMBL" id="KAL0575218.1"/>
    </source>
</evidence>
<feature type="chain" id="PRO_5045795436" evidence="6">
    <location>
        <begin position="23"/>
        <end position="432"/>
    </location>
</feature>
<keyword evidence="6" id="KW-0732">Signal</keyword>
<comment type="caution">
    <text evidence="7">The sequence shown here is derived from an EMBL/GenBank/DDBJ whole genome shotgun (WGS) entry which is preliminary data.</text>
</comment>
<dbReference type="PANTHER" id="PTHR11040">
    <property type="entry name" value="ZINC/IRON TRANSPORTER"/>
    <property type="match status" value="1"/>
</dbReference>
<reference evidence="7 8" key="1">
    <citation type="submission" date="2024-02" db="EMBL/GenBank/DDBJ databases">
        <title>A draft genome for the cacao thread blight pathogen Marasmius crinis-equi.</title>
        <authorList>
            <person name="Cohen S.P."/>
            <person name="Baruah I.K."/>
            <person name="Amoako-Attah I."/>
            <person name="Bukari Y."/>
            <person name="Meinhardt L.W."/>
            <person name="Bailey B.A."/>
        </authorList>
    </citation>
    <scope>NUCLEOTIDE SEQUENCE [LARGE SCALE GENOMIC DNA]</scope>
    <source>
        <strain evidence="7 8">GH-76</strain>
    </source>
</reference>
<evidence type="ECO:0000256" key="5">
    <source>
        <dbReference type="SAM" id="Phobius"/>
    </source>
</evidence>
<keyword evidence="4 5" id="KW-0472">Membrane</keyword>
<evidence type="ECO:0000256" key="4">
    <source>
        <dbReference type="ARBA" id="ARBA00023136"/>
    </source>
</evidence>
<evidence type="ECO:0000256" key="6">
    <source>
        <dbReference type="SAM" id="SignalP"/>
    </source>
</evidence>
<keyword evidence="2 5" id="KW-0812">Transmembrane</keyword>
<accession>A0ABR3FIV4</accession>
<organism evidence="7 8">
    <name type="scientific">Marasmius crinis-equi</name>
    <dbReference type="NCBI Taxonomy" id="585013"/>
    <lineage>
        <taxon>Eukaryota</taxon>
        <taxon>Fungi</taxon>
        <taxon>Dikarya</taxon>
        <taxon>Basidiomycota</taxon>
        <taxon>Agaricomycotina</taxon>
        <taxon>Agaricomycetes</taxon>
        <taxon>Agaricomycetidae</taxon>
        <taxon>Agaricales</taxon>
        <taxon>Marasmiineae</taxon>
        <taxon>Marasmiaceae</taxon>
        <taxon>Marasmius</taxon>
    </lineage>
</organism>
<dbReference type="EMBL" id="JBAHYK010000325">
    <property type="protein sequence ID" value="KAL0575218.1"/>
    <property type="molecule type" value="Genomic_DNA"/>
</dbReference>
<feature type="transmembrane region" description="Helical" evidence="5">
    <location>
        <begin position="116"/>
        <end position="138"/>
    </location>
</feature>
<feature type="signal peptide" evidence="6">
    <location>
        <begin position="1"/>
        <end position="22"/>
    </location>
</feature>
<keyword evidence="8" id="KW-1185">Reference proteome</keyword>
<evidence type="ECO:0000313" key="8">
    <source>
        <dbReference type="Proteomes" id="UP001465976"/>
    </source>
</evidence>
<evidence type="ECO:0000256" key="1">
    <source>
        <dbReference type="ARBA" id="ARBA00004141"/>
    </source>
</evidence>
<keyword evidence="3 5" id="KW-1133">Transmembrane helix</keyword>